<sequence>MKQLFNYTIKMKHLVKPSFYVKVLCAIFAIGLISCSKTDNRGSETPPSVDDGKSKFAIWLQLGTWPNTTQYVAGVNDITTGSVSLDGNGDEVTSKADYGIVANGDGYYYYPSSSTDFGKMTKFEYKDDKMQVVKEVPFTYQNAINDHLWVDDTTLVFLGYNGDYNEVIYTVLNTETLEINNGNLELPAIPNEYLYLQIAGSEYNSGKIFLTFNYTKEWPETGDLPIYLAEITYPSMNVASVSEETRTLGTAGGGDMWEPTSTKDELNDIYMMLVPSFVYEKNNPSAVFRIKNGDKTFDENYFFNLTETLGSETDGMTYIGNGKAIISYTDGQISENESYRGRFALVDLRTSSLVKKLELPLDNATTVNSVLVDNGKAYIIINTETEKDYIWEVDPSTGAVKPGIEIVGGYDYILRIDKLKK</sequence>
<dbReference type="Proteomes" id="UP000746690">
    <property type="component" value="Unassembled WGS sequence"/>
</dbReference>
<dbReference type="RefSeq" id="WP_169671546.1">
    <property type="nucleotide sequence ID" value="NZ_JABBHF010000003.1"/>
</dbReference>
<gene>
    <name evidence="1" type="ORF">HHX25_06940</name>
</gene>
<dbReference type="EMBL" id="JABBHF010000003">
    <property type="protein sequence ID" value="NMH87235.1"/>
    <property type="molecule type" value="Genomic_DNA"/>
</dbReference>
<name>A0ABX1RY27_9FLAO</name>
<evidence type="ECO:0000313" key="1">
    <source>
        <dbReference type="EMBL" id="NMH87235.1"/>
    </source>
</evidence>
<protein>
    <submittedName>
        <fullName evidence="1">DUF4374 domain-containing protein</fullName>
    </submittedName>
</protein>
<dbReference type="PROSITE" id="PS51257">
    <property type="entry name" value="PROKAR_LIPOPROTEIN"/>
    <property type="match status" value="1"/>
</dbReference>
<proteinExistence type="predicted"/>
<evidence type="ECO:0000313" key="2">
    <source>
        <dbReference type="Proteomes" id="UP000746690"/>
    </source>
</evidence>
<accession>A0ABX1RY27</accession>
<reference evidence="1 2" key="1">
    <citation type="submission" date="2020-04" db="EMBL/GenBank/DDBJ databases">
        <title>A Flavivirga sp. nov.</title>
        <authorList>
            <person name="Sun X."/>
        </authorList>
    </citation>
    <scope>NUCLEOTIDE SEQUENCE [LARGE SCALE GENOMIC DNA]</scope>
    <source>
        <strain evidence="1 2">Y03</strain>
    </source>
</reference>
<organism evidence="1 2">
    <name type="scientific">Flavivirga algicola</name>
    <dbReference type="NCBI Taxonomy" id="2729136"/>
    <lineage>
        <taxon>Bacteria</taxon>
        <taxon>Pseudomonadati</taxon>
        <taxon>Bacteroidota</taxon>
        <taxon>Flavobacteriia</taxon>
        <taxon>Flavobacteriales</taxon>
        <taxon>Flavobacteriaceae</taxon>
        <taxon>Flavivirga</taxon>
    </lineage>
</organism>
<keyword evidence="2" id="KW-1185">Reference proteome</keyword>
<comment type="caution">
    <text evidence="1">The sequence shown here is derived from an EMBL/GenBank/DDBJ whole genome shotgun (WGS) entry which is preliminary data.</text>
</comment>